<dbReference type="EMBL" id="MK072069">
    <property type="protein sequence ID" value="AYV78018.1"/>
    <property type="molecule type" value="Genomic_DNA"/>
</dbReference>
<evidence type="ECO:0000313" key="1">
    <source>
        <dbReference type="EMBL" id="AYV78018.1"/>
    </source>
</evidence>
<protein>
    <submittedName>
        <fullName evidence="1">Uncharacterized protein</fullName>
    </submittedName>
</protein>
<proteinExistence type="predicted"/>
<reference evidence="1" key="1">
    <citation type="submission" date="2018-10" db="EMBL/GenBank/DDBJ databases">
        <title>Hidden diversity of soil giant viruses.</title>
        <authorList>
            <person name="Schulz F."/>
            <person name="Alteio L."/>
            <person name="Goudeau D."/>
            <person name="Ryan E.M."/>
            <person name="Malmstrom R.R."/>
            <person name="Blanchard J."/>
            <person name="Woyke T."/>
        </authorList>
    </citation>
    <scope>NUCLEOTIDE SEQUENCE</scope>
    <source>
        <strain evidence="1">EDV1</strain>
    </source>
</reference>
<name>A0A3G4ZT02_9VIRU</name>
<organism evidence="1">
    <name type="scientific">Edafosvirus sp</name>
    <dbReference type="NCBI Taxonomy" id="2487765"/>
    <lineage>
        <taxon>Viruses</taxon>
        <taxon>Varidnaviria</taxon>
        <taxon>Bamfordvirae</taxon>
        <taxon>Nucleocytoviricota</taxon>
        <taxon>Megaviricetes</taxon>
        <taxon>Imitervirales</taxon>
        <taxon>Mimiviridae</taxon>
        <taxon>Klosneuvirinae</taxon>
    </lineage>
</organism>
<gene>
    <name evidence="1" type="ORF">Edafosvirus4_2</name>
</gene>
<sequence length="241" mass="28085">MSELKRKIIIATKLAVGTGILICSSVMAYKYYKKKNPPDAISILESKDLTIFEKRSKMRIMFYENYYKHQNKIYVNGKFNYDETVIFYISVLNGLDQLNFPLTIYNFNNMALPGIEFKKLVGPNLVKLLNENECHNGYKFSTGLNIDTQPFYPIGHCMGGGIYFIEKIDTVMWLSYLGKQMYWVRDVIIPDDALVYVEVDINVNPYKSNSDCFDFYDLKDSPSRELKFKTNKLILGERRKL</sequence>
<accession>A0A3G4ZT02</accession>